<gene>
    <name evidence="2" type="ORF">SISNIDRAFT_480731</name>
</gene>
<proteinExistence type="predicted"/>
<keyword evidence="3" id="KW-1185">Reference proteome</keyword>
<evidence type="ECO:0008006" key="4">
    <source>
        <dbReference type="Google" id="ProtNLM"/>
    </source>
</evidence>
<protein>
    <recommendedName>
        <fullName evidence="4">Arrestin-like N-terminal domain-containing protein</fullName>
    </recommendedName>
</protein>
<sequence length="430" mass="47885">MPRGVPPPPNYFDIPDLPLYTPATESTSQLLPPPWDRTQSRETCSNSNSNTEYIYTSQDITLNLGPRVWPTHAAAYPLGGVVEGVIELPNLKFVTRVDVKVDPYLCFRLQTLSNSIFLAYKLVGVQTNCLTDRGLAIGQTQREVANVSQNLFTATRDTESPSQQPRFEFSIPIPQYIQGGMEPLPPSFFAFHPRLTSEIKYVIKVDVSKKGLRRHSSLKSVIYYLPATFSPSPQFPVPIDAPRIPLPINSKGETDVTSDLQLPHPKRYPSSAFIPFTLTLTCPSSPIVTRLLLQNINVELIRKVVLNVGGNRSTRETMMGRGEVWAVDEQTEGKFIIHGSVQNNKKESESTWHVPNAIHVQYAIKVTISQSRELSGTLPLPSIRHEEPIVLTTHDTQQNTGEPFPVIGMLQSVRGTNQLGIGDNSPQLRI</sequence>
<feature type="region of interest" description="Disordered" evidence="1">
    <location>
        <begin position="26"/>
        <end position="47"/>
    </location>
</feature>
<accession>A0A165AKH9</accession>
<dbReference type="EMBL" id="KV419394">
    <property type="protein sequence ID" value="KZS99160.1"/>
    <property type="molecule type" value="Genomic_DNA"/>
</dbReference>
<dbReference type="Proteomes" id="UP000076722">
    <property type="component" value="Unassembled WGS sequence"/>
</dbReference>
<reference evidence="2 3" key="1">
    <citation type="journal article" date="2016" name="Mol. Biol. Evol.">
        <title>Comparative Genomics of Early-Diverging Mushroom-Forming Fungi Provides Insights into the Origins of Lignocellulose Decay Capabilities.</title>
        <authorList>
            <person name="Nagy L.G."/>
            <person name="Riley R."/>
            <person name="Tritt A."/>
            <person name="Adam C."/>
            <person name="Daum C."/>
            <person name="Floudas D."/>
            <person name="Sun H."/>
            <person name="Yadav J.S."/>
            <person name="Pangilinan J."/>
            <person name="Larsson K.H."/>
            <person name="Matsuura K."/>
            <person name="Barry K."/>
            <person name="Labutti K."/>
            <person name="Kuo R."/>
            <person name="Ohm R.A."/>
            <person name="Bhattacharya S.S."/>
            <person name="Shirouzu T."/>
            <person name="Yoshinaga Y."/>
            <person name="Martin F.M."/>
            <person name="Grigoriev I.V."/>
            <person name="Hibbett D.S."/>
        </authorList>
    </citation>
    <scope>NUCLEOTIDE SEQUENCE [LARGE SCALE GENOMIC DNA]</scope>
    <source>
        <strain evidence="2 3">HHB9708</strain>
    </source>
</reference>
<dbReference type="OrthoDB" id="2586076at2759"/>
<dbReference type="STRING" id="1314777.A0A165AKH9"/>
<dbReference type="AlphaFoldDB" id="A0A165AKH9"/>
<evidence type="ECO:0000313" key="3">
    <source>
        <dbReference type="Proteomes" id="UP000076722"/>
    </source>
</evidence>
<organism evidence="2 3">
    <name type="scientific">Sistotremastrum niveocremeum HHB9708</name>
    <dbReference type="NCBI Taxonomy" id="1314777"/>
    <lineage>
        <taxon>Eukaryota</taxon>
        <taxon>Fungi</taxon>
        <taxon>Dikarya</taxon>
        <taxon>Basidiomycota</taxon>
        <taxon>Agaricomycotina</taxon>
        <taxon>Agaricomycetes</taxon>
        <taxon>Sistotremastrales</taxon>
        <taxon>Sistotremastraceae</taxon>
        <taxon>Sertulicium</taxon>
        <taxon>Sertulicium niveocremeum</taxon>
    </lineage>
</organism>
<name>A0A165AKH9_9AGAM</name>
<evidence type="ECO:0000256" key="1">
    <source>
        <dbReference type="SAM" id="MobiDB-lite"/>
    </source>
</evidence>
<evidence type="ECO:0000313" key="2">
    <source>
        <dbReference type="EMBL" id="KZS99160.1"/>
    </source>
</evidence>